<dbReference type="PANTHER" id="PTHR22916:SF51">
    <property type="entry name" value="GLYCOSYLTRANSFERASE EPSH-RELATED"/>
    <property type="match status" value="1"/>
</dbReference>
<dbReference type="SUPFAM" id="SSF53448">
    <property type="entry name" value="Nucleotide-diphospho-sugar transferases"/>
    <property type="match status" value="1"/>
</dbReference>
<dbReference type="AlphaFoldDB" id="A0A317G199"/>
<reference evidence="5 6" key="1">
    <citation type="submission" date="2017-09" db="EMBL/GenBank/DDBJ databases">
        <title>High-quality draft genome sequence of Butyrivibrio fibrisolvens INBov1, isolated from cow rumen.</title>
        <authorList>
            <person name="Rodriguez Hernaez J."/>
            <person name="Rivarola M."/>
            <person name="Paniego N."/>
            <person name="Cravero S."/>
            <person name="Ceron Cucchi M."/>
            <person name="Martinez M.C."/>
        </authorList>
    </citation>
    <scope>NUCLEOTIDE SEQUENCE [LARGE SCALE GENOMIC DNA]</scope>
    <source>
        <strain evidence="5 6">INBov1</strain>
    </source>
</reference>
<keyword evidence="6" id="KW-1185">Reference proteome</keyword>
<proteinExistence type="predicted"/>
<dbReference type="Gene3D" id="3.90.550.10">
    <property type="entry name" value="Spore Coat Polysaccharide Biosynthesis Protein SpsA, Chain A"/>
    <property type="match status" value="1"/>
</dbReference>
<dbReference type="EMBL" id="NXNG01000001">
    <property type="protein sequence ID" value="PWT26202.1"/>
    <property type="molecule type" value="Genomic_DNA"/>
</dbReference>
<evidence type="ECO:0000256" key="2">
    <source>
        <dbReference type="ARBA" id="ARBA00022679"/>
    </source>
</evidence>
<dbReference type="PANTHER" id="PTHR22916">
    <property type="entry name" value="GLYCOSYLTRANSFERASE"/>
    <property type="match status" value="1"/>
</dbReference>
<evidence type="ECO:0000256" key="1">
    <source>
        <dbReference type="ARBA" id="ARBA00022676"/>
    </source>
</evidence>
<protein>
    <recommendedName>
        <fullName evidence="4">Glycosyltransferase 2-like domain-containing protein</fullName>
    </recommendedName>
</protein>
<dbReference type="InterPro" id="IPR029044">
    <property type="entry name" value="Nucleotide-diphossugar_trans"/>
</dbReference>
<dbReference type="GO" id="GO:0016757">
    <property type="term" value="F:glycosyltransferase activity"/>
    <property type="evidence" value="ECO:0007669"/>
    <property type="project" value="UniProtKB-KW"/>
</dbReference>
<evidence type="ECO:0000256" key="3">
    <source>
        <dbReference type="SAM" id="MobiDB-lite"/>
    </source>
</evidence>
<name>A0A317G199_BUTFI</name>
<feature type="compositionally biased region" description="Basic and acidic residues" evidence="3">
    <location>
        <begin position="137"/>
        <end position="153"/>
    </location>
</feature>
<keyword evidence="1" id="KW-0328">Glycosyltransferase</keyword>
<evidence type="ECO:0000313" key="5">
    <source>
        <dbReference type="EMBL" id="PWT26202.1"/>
    </source>
</evidence>
<comment type="caution">
    <text evidence="5">The sequence shown here is derived from an EMBL/GenBank/DDBJ whole genome shotgun (WGS) entry which is preliminary data.</text>
</comment>
<dbReference type="Proteomes" id="UP000245488">
    <property type="component" value="Chromosome"/>
</dbReference>
<dbReference type="InterPro" id="IPR001173">
    <property type="entry name" value="Glyco_trans_2-like"/>
</dbReference>
<feature type="region of interest" description="Disordered" evidence="3">
    <location>
        <begin position="133"/>
        <end position="168"/>
    </location>
</feature>
<sequence length="357" mass="40784">MTSALVSVIVPIYNVKDYLKTCLKSINDQTYQNIEVWLVDDGSTDGSGEIADKFAKKNHKKFNVIHKENGGLSDARNAGLKKATGKYITFVDSDDTIHLQFIERIVTRMEATGAQVGVADYIRKVVSSGDEVSADSKVSEDKKTSEDREKSKDVMASAETKGKLKKGSTQLASAREAVKNTYLSRAHGWSFTTWGKIYRRDLFEKLDLTFPKGKIHEDTYTTFKLLYNAEVVAYVNKVLYYYSVRPDSIMTKELDIRHLDAIPATRSACEYFTNAGDLEIASLAVNYHFRYMFYLDYWFRKNKNIKPEELAEFEKEIKKDASVYARSKYLPFKKRVAYRLAAVIKFEPLLSLVKMKT</sequence>
<dbReference type="RefSeq" id="WP_110072078.1">
    <property type="nucleotide sequence ID" value="NZ_CM009896.1"/>
</dbReference>
<evidence type="ECO:0000259" key="4">
    <source>
        <dbReference type="Pfam" id="PF00535"/>
    </source>
</evidence>
<evidence type="ECO:0000313" key="6">
    <source>
        <dbReference type="Proteomes" id="UP000245488"/>
    </source>
</evidence>
<gene>
    <name evidence="5" type="ORF">CPT75_03235</name>
</gene>
<organism evidence="5 6">
    <name type="scientific">Butyrivibrio fibrisolvens</name>
    <dbReference type="NCBI Taxonomy" id="831"/>
    <lineage>
        <taxon>Bacteria</taxon>
        <taxon>Bacillati</taxon>
        <taxon>Bacillota</taxon>
        <taxon>Clostridia</taxon>
        <taxon>Lachnospirales</taxon>
        <taxon>Lachnospiraceae</taxon>
        <taxon>Butyrivibrio</taxon>
    </lineage>
</organism>
<feature type="domain" description="Glycosyltransferase 2-like" evidence="4">
    <location>
        <begin position="7"/>
        <end position="130"/>
    </location>
</feature>
<dbReference type="CDD" id="cd00761">
    <property type="entry name" value="Glyco_tranf_GTA_type"/>
    <property type="match status" value="1"/>
</dbReference>
<keyword evidence="2" id="KW-0808">Transferase</keyword>
<dbReference type="Pfam" id="PF00535">
    <property type="entry name" value="Glycos_transf_2"/>
    <property type="match status" value="1"/>
</dbReference>
<accession>A0A317G199</accession>